<dbReference type="EMBL" id="WITJ01000029">
    <property type="protein sequence ID" value="MQW40708.1"/>
    <property type="molecule type" value="Genomic_DNA"/>
</dbReference>
<dbReference type="InterPro" id="IPR010133">
    <property type="entry name" value="Bacteriocin_signal_seq"/>
</dbReference>
<proteinExistence type="predicted"/>
<dbReference type="AlphaFoldDB" id="A0A7X1ZA91"/>
<gene>
    <name evidence="1" type="ORF">GHI93_12380</name>
</gene>
<sequence>MANKNVNLDAMFMEQFEELTDEELTKVTGGQLLGFYGDDVVNLEGYFLRYKEGEGVIFID</sequence>
<accession>A0A7X1ZA91</accession>
<comment type="caution">
    <text evidence="1">The sequence shown here is derived from an EMBL/GenBank/DDBJ whole genome shotgun (WGS) entry which is preliminary data.</text>
</comment>
<name>A0A7X1ZA91_9LACT</name>
<reference evidence="1 2" key="1">
    <citation type="submission" date="2019-10" db="EMBL/GenBank/DDBJ databases">
        <authorList>
            <person name="Dong K."/>
        </authorList>
    </citation>
    <scope>NUCLEOTIDE SEQUENCE [LARGE SCALE GENOMIC DNA]</scope>
    <source>
        <strain evidence="1 2">DSM 28960</strain>
    </source>
</reference>
<dbReference type="NCBIfam" id="TIGR01847">
    <property type="entry name" value="bacteriocin_sig"/>
    <property type="match status" value="1"/>
</dbReference>
<evidence type="ECO:0000313" key="2">
    <source>
        <dbReference type="Proteomes" id="UP000439550"/>
    </source>
</evidence>
<keyword evidence="2" id="KW-1185">Reference proteome</keyword>
<dbReference type="Proteomes" id="UP000439550">
    <property type="component" value="Unassembled WGS sequence"/>
</dbReference>
<dbReference type="RefSeq" id="WP_153497321.1">
    <property type="nucleotide sequence ID" value="NZ_CBCRWP010000008.1"/>
</dbReference>
<protein>
    <submittedName>
        <fullName evidence="1">ComC/BlpC family leader-containing pheromone/bacteriocin</fullName>
    </submittedName>
</protein>
<organism evidence="1 2">
    <name type="scientific">Lactococcus hircilactis</name>
    <dbReference type="NCBI Taxonomy" id="1494462"/>
    <lineage>
        <taxon>Bacteria</taxon>
        <taxon>Bacillati</taxon>
        <taxon>Bacillota</taxon>
        <taxon>Bacilli</taxon>
        <taxon>Lactobacillales</taxon>
        <taxon>Streptococcaceae</taxon>
        <taxon>Lactococcus</taxon>
    </lineage>
</organism>
<evidence type="ECO:0000313" key="1">
    <source>
        <dbReference type="EMBL" id="MQW40708.1"/>
    </source>
</evidence>